<comment type="caution">
    <text evidence="1">The sequence shown here is derived from an EMBL/GenBank/DDBJ whole genome shotgun (WGS) entry which is preliminary data.</text>
</comment>
<organism evidence="1">
    <name type="scientific">Salvia splendens</name>
    <name type="common">Scarlet sage</name>
    <dbReference type="NCBI Taxonomy" id="180675"/>
    <lineage>
        <taxon>Eukaryota</taxon>
        <taxon>Viridiplantae</taxon>
        <taxon>Streptophyta</taxon>
        <taxon>Embryophyta</taxon>
        <taxon>Tracheophyta</taxon>
        <taxon>Spermatophyta</taxon>
        <taxon>Magnoliopsida</taxon>
        <taxon>eudicotyledons</taxon>
        <taxon>Gunneridae</taxon>
        <taxon>Pentapetalae</taxon>
        <taxon>asterids</taxon>
        <taxon>lamiids</taxon>
        <taxon>Lamiales</taxon>
        <taxon>Lamiaceae</taxon>
        <taxon>Nepetoideae</taxon>
        <taxon>Mentheae</taxon>
        <taxon>Salviinae</taxon>
        <taxon>Salvia</taxon>
        <taxon>Salvia subgen. Calosphace</taxon>
        <taxon>core Calosphace</taxon>
    </lineage>
</organism>
<keyword evidence="2" id="KW-1185">Reference proteome</keyword>
<dbReference type="SUPFAM" id="SSF74650">
    <property type="entry name" value="Galactose mutarotase-like"/>
    <property type="match status" value="1"/>
</dbReference>
<dbReference type="AlphaFoldDB" id="A0A8X8W118"/>
<gene>
    <name evidence="1" type="ORF">SASPL_154994</name>
</gene>
<protein>
    <submittedName>
        <fullName evidence="1">Uncharacterized protein</fullName>
    </submittedName>
</protein>
<accession>A0A8X8W118</accession>
<name>A0A8X8W118_SALSN</name>
<dbReference type="GO" id="GO:0005975">
    <property type="term" value="P:carbohydrate metabolic process"/>
    <property type="evidence" value="ECO:0007669"/>
    <property type="project" value="InterPro"/>
</dbReference>
<dbReference type="Gene3D" id="2.70.98.10">
    <property type="match status" value="1"/>
</dbReference>
<dbReference type="Proteomes" id="UP000298416">
    <property type="component" value="Unassembled WGS sequence"/>
</dbReference>
<proteinExistence type="predicted"/>
<reference evidence="1" key="1">
    <citation type="submission" date="2018-01" db="EMBL/GenBank/DDBJ databases">
        <authorList>
            <person name="Mao J.F."/>
        </authorList>
    </citation>
    <scope>NUCLEOTIDE SEQUENCE</scope>
    <source>
        <strain evidence="1">Huo1</strain>
        <tissue evidence="1">Leaf</tissue>
    </source>
</reference>
<dbReference type="Pfam" id="PF01263">
    <property type="entry name" value="Aldose_epim"/>
    <property type="match status" value="1"/>
</dbReference>
<reference evidence="1" key="2">
    <citation type="submission" date="2020-08" db="EMBL/GenBank/DDBJ databases">
        <title>Plant Genome Project.</title>
        <authorList>
            <person name="Zhang R.-G."/>
        </authorList>
    </citation>
    <scope>NUCLEOTIDE SEQUENCE</scope>
    <source>
        <strain evidence="1">Huo1</strain>
        <tissue evidence="1">Leaf</tissue>
    </source>
</reference>
<dbReference type="EMBL" id="PNBA02000022">
    <property type="protein sequence ID" value="KAG6386106.1"/>
    <property type="molecule type" value="Genomic_DNA"/>
</dbReference>
<dbReference type="GO" id="GO:0003824">
    <property type="term" value="F:catalytic activity"/>
    <property type="evidence" value="ECO:0007669"/>
    <property type="project" value="InterPro"/>
</dbReference>
<dbReference type="GO" id="GO:0030246">
    <property type="term" value="F:carbohydrate binding"/>
    <property type="evidence" value="ECO:0007669"/>
    <property type="project" value="InterPro"/>
</dbReference>
<sequence length="197" mass="22157">MMEGLEAKPLKMPIALINQATHTYWNLGGHANGNILSHKIQLLASKITPLDARRSPLSGERSVTSSSLEQRTEGWMRWTVDMISTISWTGCMGARRRLSCLVRSRGGRWRNADRNEHQQQSIGLVAGRVGDLVGVNRDDVDHEPLLESIIEILSPLKFPSLNLGHLVQNVMRELWFRSGRSNACIYSLRGKSVFKLK</sequence>
<dbReference type="InterPro" id="IPR008183">
    <property type="entry name" value="Aldose_1/G6P_1-epimerase"/>
</dbReference>
<evidence type="ECO:0000313" key="2">
    <source>
        <dbReference type="Proteomes" id="UP000298416"/>
    </source>
</evidence>
<evidence type="ECO:0000313" key="1">
    <source>
        <dbReference type="EMBL" id="KAG6386106.1"/>
    </source>
</evidence>
<dbReference type="InterPro" id="IPR014718">
    <property type="entry name" value="GH-type_carb-bd"/>
</dbReference>
<dbReference type="InterPro" id="IPR011013">
    <property type="entry name" value="Gal_mutarotase_sf_dom"/>
</dbReference>